<comment type="caution">
    <text evidence="3">The sequence shown here is derived from an EMBL/GenBank/DDBJ whole genome shotgun (WGS) entry which is preliminary data.</text>
</comment>
<dbReference type="EMBL" id="LJCO01000041">
    <property type="protein sequence ID" value="KPV44071.1"/>
    <property type="molecule type" value="Genomic_DNA"/>
</dbReference>
<dbReference type="OrthoDB" id="9769319at2"/>
<dbReference type="Pfam" id="PF13416">
    <property type="entry name" value="SBP_bac_8"/>
    <property type="match status" value="1"/>
</dbReference>
<evidence type="ECO:0000313" key="4">
    <source>
        <dbReference type="Proteomes" id="UP000050482"/>
    </source>
</evidence>
<accession>A0A0P9D3I4</accession>
<dbReference type="InterPro" id="IPR006059">
    <property type="entry name" value="SBP"/>
</dbReference>
<dbReference type="GO" id="GO:0030288">
    <property type="term" value="C:outer membrane-bounded periplasmic space"/>
    <property type="evidence" value="ECO:0007669"/>
    <property type="project" value="TreeGrafter"/>
</dbReference>
<name>A0A0P9D3I4_9BACL</name>
<dbReference type="PANTHER" id="PTHR30006:SF2">
    <property type="entry name" value="ABC TRANSPORTER SUBSTRATE-BINDING PROTEIN"/>
    <property type="match status" value="1"/>
</dbReference>
<feature type="region of interest" description="Disordered" evidence="2">
    <location>
        <begin position="21"/>
        <end position="49"/>
    </location>
</feature>
<dbReference type="Gene3D" id="3.40.190.10">
    <property type="entry name" value="Periplasmic binding protein-like II"/>
    <property type="match status" value="2"/>
</dbReference>
<sequence>MISAITTGALVSVLAGCGTTTSTGSSNTTTGSGNAAASNSSSKSNSSSTSNETLVIYSAQGYDQAMADAFQKKTGIKVKLVDDSTGNIVAKMEAEKSNPHWDVAWFDGASTMQGLDNQGMLLTGWTPNDVSNYTSQGQSLIPSDKAYYPTGVTAAAAIGYNNKLVDAAHAPKDWSDLLNPYFKGAVGMNDPSISGPTFPYVAGMLQLKGTTAGEQFFMDLKNNGLKVFPTNGDTLNALVKGQIKVATIQDTALLKGKLKGDPITLVYPSSGTFSMATTISIDKNAPDMAAAKKFVEFVLSQQGQQVMLNPANGGSDSYYSPIIKGVSANPARVQSGINWVPVNPVQAAQNETQIKTWFHENITN</sequence>
<reference evidence="3 4" key="1">
    <citation type="submission" date="2015-09" db="EMBL/GenBank/DDBJ databases">
        <title>Draft genome sequence of Alicyclobacillus ferrooxydans DSM 22381.</title>
        <authorList>
            <person name="Hemp J."/>
        </authorList>
    </citation>
    <scope>NUCLEOTIDE SEQUENCE [LARGE SCALE GENOMIC DNA]</scope>
    <source>
        <strain evidence="3 4">TC-34</strain>
    </source>
</reference>
<dbReference type="GO" id="GO:0015888">
    <property type="term" value="P:thiamine transport"/>
    <property type="evidence" value="ECO:0007669"/>
    <property type="project" value="TreeGrafter"/>
</dbReference>
<dbReference type="STRING" id="471514.AN477_09225"/>
<dbReference type="PANTHER" id="PTHR30006">
    <property type="entry name" value="THIAMINE-BINDING PERIPLASMIC PROTEIN-RELATED"/>
    <property type="match status" value="1"/>
</dbReference>
<evidence type="ECO:0000256" key="2">
    <source>
        <dbReference type="SAM" id="MobiDB-lite"/>
    </source>
</evidence>
<dbReference type="GO" id="GO:0030976">
    <property type="term" value="F:thiamine pyrophosphate binding"/>
    <property type="evidence" value="ECO:0007669"/>
    <property type="project" value="TreeGrafter"/>
</dbReference>
<dbReference type="Proteomes" id="UP000050482">
    <property type="component" value="Unassembled WGS sequence"/>
</dbReference>
<dbReference type="SUPFAM" id="SSF53850">
    <property type="entry name" value="Periplasmic binding protein-like II"/>
    <property type="match status" value="1"/>
</dbReference>
<dbReference type="GO" id="GO:0030975">
    <property type="term" value="F:thiamine binding"/>
    <property type="evidence" value="ECO:0007669"/>
    <property type="project" value="TreeGrafter"/>
</dbReference>
<dbReference type="InterPro" id="IPR026045">
    <property type="entry name" value="Ferric-bd"/>
</dbReference>
<gene>
    <name evidence="3" type="ORF">AN477_09225</name>
</gene>
<dbReference type="AlphaFoldDB" id="A0A0P9D3I4"/>
<evidence type="ECO:0000256" key="1">
    <source>
        <dbReference type="ARBA" id="ARBA00022729"/>
    </source>
</evidence>
<protein>
    <submittedName>
        <fullName evidence="3">Iron ABC transporter substrate-binding protein</fullName>
    </submittedName>
</protein>
<dbReference type="PIRSF" id="PIRSF002825">
    <property type="entry name" value="CfbpA"/>
    <property type="match status" value="1"/>
</dbReference>
<evidence type="ECO:0000313" key="3">
    <source>
        <dbReference type="EMBL" id="KPV44071.1"/>
    </source>
</evidence>
<organism evidence="3 4">
    <name type="scientific">Alicyclobacillus ferrooxydans</name>
    <dbReference type="NCBI Taxonomy" id="471514"/>
    <lineage>
        <taxon>Bacteria</taxon>
        <taxon>Bacillati</taxon>
        <taxon>Bacillota</taxon>
        <taxon>Bacilli</taxon>
        <taxon>Bacillales</taxon>
        <taxon>Alicyclobacillaceae</taxon>
        <taxon>Alicyclobacillus</taxon>
    </lineage>
</organism>
<dbReference type="PATRIC" id="fig|471514.4.peg.3423"/>
<keyword evidence="1" id="KW-0732">Signal</keyword>
<keyword evidence="4" id="KW-1185">Reference proteome</keyword>
<proteinExistence type="predicted"/>